<keyword evidence="1 3" id="KW-0808">Transferase</keyword>
<dbReference type="GO" id="GO:0008757">
    <property type="term" value="F:S-adenosylmethionine-dependent methyltransferase activity"/>
    <property type="evidence" value="ECO:0007669"/>
    <property type="project" value="InterPro"/>
</dbReference>
<evidence type="ECO:0000313" key="3">
    <source>
        <dbReference type="EMBL" id="CAA0079501.1"/>
    </source>
</evidence>
<evidence type="ECO:0000313" key="4">
    <source>
        <dbReference type="Proteomes" id="UP000441399"/>
    </source>
</evidence>
<dbReference type="Gene3D" id="3.40.50.150">
    <property type="entry name" value="Vaccinia Virus protein VP39"/>
    <property type="match status" value="1"/>
</dbReference>
<dbReference type="InterPro" id="IPR033664">
    <property type="entry name" value="Cmo5U_methylTrfase"/>
</dbReference>
<dbReference type="OrthoDB" id="4697647at2"/>
<sequence>MTNPSFIAVDRNFDDLAERFEKNISAGGKGELRRRIIRADIERVLGSRLRCLNPPLRVLDLGGGLGILAIELAQAGHHVVYNDISVKMTERAQTLAQEAGVEAQISWHTGPYQQFVDADDAPFDLVLCHAVSDWLAEPEALFPALSNLLVSGGWLSLCFYNPAGMVYRNLVRGNFRFLDKQQRFQPDTGSLTPPNPPAVEDVNRWLAEASLDRVCASGIRVFSDYVLEKRGGLAFPEQVAEREFTYATQEPYKWMGRYLHYMLQKS</sequence>
<dbReference type="GO" id="GO:0097697">
    <property type="term" value="F:tRNA (5-carboxymethoxyuridine(34)-5-O)-methyltransferase activity"/>
    <property type="evidence" value="ECO:0007669"/>
    <property type="project" value="UniProtKB-UniRule"/>
</dbReference>
<feature type="binding site" evidence="1">
    <location>
        <position position="83"/>
    </location>
    <ligand>
        <name>S-adenosyl-L-methionine</name>
        <dbReference type="ChEBI" id="CHEBI:59789"/>
    </ligand>
</feature>
<dbReference type="GO" id="GO:0032259">
    <property type="term" value="P:methylation"/>
    <property type="evidence" value="ECO:0007669"/>
    <property type="project" value="UniProtKB-KW"/>
</dbReference>
<dbReference type="EC" id="2.1.1.-" evidence="1"/>
<dbReference type="SUPFAM" id="SSF53335">
    <property type="entry name" value="S-adenosyl-L-methionine-dependent methyltransferases"/>
    <property type="match status" value="1"/>
</dbReference>
<comment type="similarity">
    <text evidence="1">Belongs to the class I-like SAM-binding methyltransferase superfamily. CmoM family.</text>
</comment>
<dbReference type="CDD" id="cd02440">
    <property type="entry name" value="AdoMet_MTases"/>
    <property type="match status" value="1"/>
</dbReference>
<feature type="domain" description="Methyltransferase type 11" evidence="2">
    <location>
        <begin position="59"/>
        <end position="156"/>
    </location>
</feature>
<evidence type="ECO:0000259" key="2">
    <source>
        <dbReference type="Pfam" id="PF08241"/>
    </source>
</evidence>
<protein>
    <recommendedName>
        <fullName evidence="1">tRNA 5-carboxymethoxyuridine methyltransferase</fullName>
        <ecNumber evidence="1">2.1.1.-</ecNumber>
    </recommendedName>
    <alternativeName>
        <fullName evidence="1">cmo5U methyltransferase</fullName>
    </alternativeName>
</protein>
<organism evidence="3 4">
    <name type="scientific">BD1-7 clade bacterium</name>
    <dbReference type="NCBI Taxonomy" id="2029982"/>
    <lineage>
        <taxon>Bacteria</taxon>
        <taxon>Pseudomonadati</taxon>
        <taxon>Pseudomonadota</taxon>
        <taxon>Gammaproteobacteria</taxon>
        <taxon>Cellvibrionales</taxon>
        <taxon>Spongiibacteraceae</taxon>
        <taxon>BD1-7 clade</taxon>
    </lineage>
</organism>
<dbReference type="EMBL" id="CACSIO010000001">
    <property type="protein sequence ID" value="CAA0079501.1"/>
    <property type="molecule type" value="Genomic_DNA"/>
</dbReference>
<reference evidence="3 4" key="1">
    <citation type="submission" date="2019-11" db="EMBL/GenBank/DDBJ databases">
        <authorList>
            <person name="Holert J."/>
        </authorList>
    </citation>
    <scope>NUCLEOTIDE SEQUENCE [LARGE SCALE GENOMIC DNA]</scope>
    <source>
        <strain evidence="3">SB11_3</strain>
    </source>
</reference>
<comment type="catalytic activity">
    <reaction evidence="1">
        <text>5-carboxymethoxyuridine(34) in tRNA + S-adenosyl-L-methionine = 5-methoxycarbonylmethoxyuridine(34) in tRNA + S-adenosyl-L-homocysteine</text>
        <dbReference type="Rhea" id="RHEA:54080"/>
        <dbReference type="Rhea" id="RHEA-COMP:13383"/>
        <dbReference type="Rhea" id="RHEA-COMP:13781"/>
        <dbReference type="ChEBI" id="CHEBI:57856"/>
        <dbReference type="ChEBI" id="CHEBI:59789"/>
        <dbReference type="ChEBI" id="CHEBI:136879"/>
        <dbReference type="ChEBI" id="CHEBI:138053"/>
    </reaction>
</comment>
<keyword evidence="4" id="KW-1185">Reference proteome</keyword>
<feature type="binding site" evidence="1">
    <location>
        <position position="129"/>
    </location>
    <ligand>
        <name>S-adenosyl-L-methionine</name>
        <dbReference type="ChEBI" id="CHEBI:59789"/>
    </ligand>
</feature>
<evidence type="ECO:0000256" key="1">
    <source>
        <dbReference type="HAMAP-Rule" id="MF_02057"/>
    </source>
</evidence>
<dbReference type="InterPro" id="IPR013216">
    <property type="entry name" value="Methyltransf_11"/>
</dbReference>
<keyword evidence="1" id="KW-0819">tRNA processing</keyword>
<dbReference type="GO" id="GO:0006400">
    <property type="term" value="P:tRNA modification"/>
    <property type="evidence" value="ECO:0007669"/>
    <property type="project" value="UniProtKB-UniRule"/>
</dbReference>
<proteinExistence type="inferred from homology"/>
<dbReference type="Proteomes" id="UP000441399">
    <property type="component" value="Unassembled WGS sequence"/>
</dbReference>
<feature type="binding site" evidence="1">
    <location>
        <begin position="62"/>
        <end position="63"/>
    </location>
    <ligand>
        <name>S-adenosyl-L-methionine</name>
        <dbReference type="ChEBI" id="CHEBI:59789"/>
    </ligand>
</feature>
<dbReference type="AlphaFoldDB" id="A0A5S9MVJ9"/>
<feature type="binding site" evidence="1">
    <location>
        <position position="33"/>
    </location>
    <ligand>
        <name>S-adenosyl-L-methionine</name>
        <dbReference type="ChEBI" id="CHEBI:59789"/>
    </ligand>
</feature>
<keyword evidence="1" id="KW-0949">S-adenosyl-L-methionine</keyword>
<comment type="caution">
    <text evidence="1">Lacks conserved residue(s) required for the propagation of feature annotation.</text>
</comment>
<dbReference type="PANTHER" id="PTHR43861">
    <property type="entry name" value="TRANS-ACONITATE 2-METHYLTRANSFERASE-RELATED"/>
    <property type="match status" value="1"/>
</dbReference>
<comment type="function">
    <text evidence="1">Catalyzes the methylation of 5-carboxymethoxyuridine (cmo5U) to form 5-methoxycarbonylmethoxyuridine (mcmo5U) at position 34 in tRNAs.</text>
</comment>
<dbReference type="Pfam" id="PF08241">
    <property type="entry name" value="Methyltransf_11"/>
    <property type="match status" value="1"/>
</dbReference>
<name>A0A5S9MVJ9_9GAMM</name>
<keyword evidence="1 3" id="KW-0489">Methyltransferase</keyword>
<gene>
    <name evidence="1 3" type="primary">cmoM</name>
    <name evidence="3" type="ORF">OPDIPICF_00111</name>
</gene>
<dbReference type="InterPro" id="IPR029063">
    <property type="entry name" value="SAM-dependent_MTases_sf"/>
</dbReference>
<accession>A0A5S9MVJ9</accession>
<dbReference type="HAMAP" id="MF_02057">
    <property type="entry name" value="tRNA_methyltr_CmoM"/>
    <property type="match status" value="1"/>
</dbReference>